<evidence type="ECO:0000256" key="2">
    <source>
        <dbReference type="SAM" id="Coils"/>
    </source>
</evidence>
<dbReference type="InterPro" id="IPR001841">
    <property type="entry name" value="Znf_RING"/>
</dbReference>
<evidence type="ECO:0000313" key="5">
    <source>
        <dbReference type="EMBL" id="CCC48165.1"/>
    </source>
</evidence>
<dbReference type="PROSITE" id="PS50089">
    <property type="entry name" value="ZF_RING_2"/>
    <property type="match status" value="1"/>
</dbReference>
<dbReference type="VEuPathDB" id="TriTrypDB:TvY486_0503660"/>
<dbReference type="AlphaFoldDB" id="G0TW49"/>
<feature type="region of interest" description="Disordered" evidence="3">
    <location>
        <begin position="1"/>
        <end position="42"/>
    </location>
</feature>
<dbReference type="InterPro" id="IPR013083">
    <property type="entry name" value="Znf_RING/FYVE/PHD"/>
</dbReference>
<dbReference type="OMA" id="PRIERLM"/>
<protein>
    <recommendedName>
        <fullName evidence="4">RING-type domain-containing protein</fullName>
    </recommendedName>
</protein>
<evidence type="ECO:0000256" key="3">
    <source>
        <dbReference type="SAM" id="MobiDB-lite"/>
    </source>
</evidence>
<dbReference type="EMBL" id="HE573021">
    <property type="protein sequence ID" value="CCC48165.1"/>
    <property type="molecule type" value="Genomic_DNA"/>
</dbReference>
<keyword evidence="2" id="KW-0175">Coiled coil</keyword>
<feature type="compositionally biased region" description="Basic residues" evidence="3">
    <location>
        <begin position="1"/>
        <end position="25"/>
    </location>
</feature>
<keyword evidence="1" id="KW-0479">Metal-binding</keyword>
<organism evidence="5">
    <name type="scientific">Trypanosoma vivax (strain Y486)</name>
    <dbReference type="NCBI Taxonomy" id="1055687"/>
    <lineage>
        <taxon>Eukaryota</taxon>
        <taxon>Discoba</taxon>
        <taxon>Euglenozoa</taxon>
        <taxon>Kinetoplastea</taxon>
        <taxon>Metakinetoplastina</taxon>
        <taxon>Trypanosomatida</taxon>
        <taxon>Trypanosomatidae</taxon>
        <taxon>Trypanosoma</taxon>
        <taxon>Duttonella</taxon>
    </lineage>
</organism>
<evidence type="ECO:0000256" key="1">
    <source>
        <dbReference type="PROSITE-ProRule" id="PRU00175"/>
    </source>
</evidence>
<keyword evidence="1" id="KW-0863">Zinc-finger</keyword>
<gene>
    <name evidence="5" type="ORF">TVY486_0503660</name>
</gene>
<dbReference type="Gene3D" id="3.30.40.10">
    <property type="entry name" value="Zinc/RING finger domain, C3HC4 (zinc finger)"/>
    <property type="match status" value="1"/>
</dbReference>
<proteinExistence type="predicted"/>
<keyword evidence="1" id="KW-0862">Zinc</keyword>
<name>G0TW49_TRYVY</name>
<sequence>MAGKKGTKKKHEGKRSASKGGKKAKPGKEGQASVDEKSDDILNRSIIPPSLLPFLKNKFDDSDGAEGSSAEETPRIERLMSMRQPHQMALELTESLTALRLRLADLEVERLNYETMSGGGSQARRAYDREAVLELEVRKTVKLLRHITKLSKIVDTLIRLREVTHSSTVTAMLREIDELRAKVAENDAKIRECSINRISMLQRYWLWRTLQELGDMTVGRTFADELARGPRYRSIGIQNTIFSDTLEEQLLWLQRFVEKEKTFRDHVQRLENFVEEFTDMNDALEEALTCRLCGLLFEDPVIFWPCGHSFCLVCFDSLSVAPSLFRCSTCGSLGSEGYVHNLLLSESVAKWMFKDAGYADVHGALSLIRLHLSKFQRNVISSRIDDLEERLAGEREKEERPDSLGDMDVVYRLY</sequence>
<feature type="domain" description="RING-type" evidence="4">
    <location>
        <begin position="290"/>
        <end position="330"/>
    </location>
</feature>
<evidence type="ECO:0000259" key="4">
    <source>
        <dbReference type="PROSITE" id="PS50089"/>
    </source>
</evidence>
<dbReference type="SUPFAM" id="SSF57850">
    <property type="entry name" value="RING/U-box"/>
    <property type="match status" value="1"/>
</dbReference>
<feature type="coiled-coil region" evidence="2">
    <location>
        <begin position="89"/>
        <end position="116"/>
    </location>
</feature>
<accession>G0TW49</accession>
<dbReference type="GO" id="GO:0008270">
    <property type="term" value="F:zinc ion binding"/>
    <property type="evidence" value="ECO:0007669"/>
    <property type="project" value="UniProtKB-KW"/>
</dbReference>
<reference evidence="5" key="1">
    <citation type="journal article" date="2012" name="Proc. Natl. Acad. Sci. U.S.A.">
        <title>Antigenic diversity is generated by distinct evolutionary mechanisms in African trypanosome species.</title>
        <authorList>
            <person name="Jackson A.P."/>
            <person name="Berry A."/>
            <person name="Aslett M."/>
            <person name="Allison H.C."/>
            <person name="Burton P."/>
            <person name="Vavrova-Anderson J."/>
            <person name="Brown R."/>
            <person name="Browne H."/>
            <person name="Corton N."/>
            <person name="Hauser H."/>
            <person name="Gamble J."/>
            <person name="Gilderthorp R."/>
            <person name="Marcello L."/>
            <person name="McQuillan J."/>
            <person name="Otto T.D."/>
            <person name="Quail M.A."/>
            <person name="Sanders M.J."/>
            <person name="van Tonder A."/>
            <person name="Ginger M.L."/>
            <person name="Field M.C."/>
            <person name="Barry J.D."/>
            <person name="Hertz-Fowler C."/>
            <person name="Berriman M."/>
        </authorList>
    </citation>
    <scope>NUCLEOTIDE SEQUENCE</scope>
    <source>
        <strain evidence="5">Y486</strain>
    </source>
</reference>